<evidence type="ECO:0000313" key="3">
    <source>
        <dbReference type="Proteomes" id="UP001500363"/>
    </source>
</evidence>
<proteinExistence type="predicted"/>
<accession>A0ABN2ATZ1</accession>
<dbReference type="EMBL" id="BAAANC010000002">
    <property type="protein sequence ID" value="GAA1527315.1"/>
    <property type="molecule type" value="Genomic_DNA"/>
</dbReference>
<evidence type="ECO:0000259" key="1">
    <source>
        <dbReference type="PROSITE" id="PS50926"/>
    </source>
</evidence>
<dbReference type="Proteomes" id="UP001500363">
    <property type="component" value="Unassembled WGS sequence"/>
</dbReference>
<dbReference type="PROSITE" id="PS50926">
    <property type="entry name" value="TRAM"/>
    <property type="match status" value="1"/>
</dbReference>
<comment type="caution">
    <text evidence="2">The sequence shown here is derived from an EMBL/GenBank/DDBJ whole genome shotgun (WGS) entry which is preliminary data.</text>
</comment>
<gene>
    <name evidence="2" type="ORF">GCM10009741_31290</name>
</gene>
<name>A0ABN2ATZ1_9ACTN</name>
<keyword evidence="3" id="KW-1185">Reference proteome</keyword>
<sequence>MLVSAWEGRFGRMRLDALFEDLESQFAALQDGDLYGEVAERIRAEVGKITLLDRLRGAVGTIVRVELTHAEPVRGELVRVGKDCLLLEAERFEEWLIPVEALTSIHGLGPWAEPAEGAIAAKLGLAHLLRGIARDRSPVTLFCAGPHAHPITGTIDRVGADFIEMAEHPLDAPRRRTEVYNTRLVPTQSLSALRRR</sequence>
<evidence type="ECO:0000313" key="2">
    <source>
        <dbReference type="EMBL" id="GAA1527315.1"/>
    </source>
</evidence>
<reference evidence="2 3" key="1">
    <citation type="journal article" date="2019" name="Int. J. Syst. Evol. Microbiol.">
        <title>The Global Catalogue of Microorganisms (GCM) 10K type strain sequencing project: providing services to taxonomists for standard genome sequencing and annotation.</title>
        <authorList>
            <consortium name="The Broad Institute Genomics Platform"/>
            <consortium name="The Broad Institute Genome Sequencing Center for Infectious Disease"/>
            <person name="Wu L."/>
            <person name="Ma J."/>
        </authorList>
    </citation>
    <scope>NUCLEOTIDE SEQUENCE [LARGE SCALE GENOMIC DNA]</scope>
    <source>
        <strain evidence="2 3">JCM 14303</strain>
    </source>
</reference>
<organism evidence="2 3">
    <name type="scientific">Kribbella lupini</name>
    <dbReference type="NCBI Taxonomy" id="291602"/>
    <lineage>
        <taxon>Bacteria</taxon>
        <taxon>Bacillati</taxon>
        <taxon>Actinomycetota</taxon>
        <taxon>Actinomycetes</taxon>
        <taxon>Propionibacteriales</taxon>
        <taxon>Kribbellaceae</taxon>
        <taxon>Kribbella</taxon>
    </lineage>
</organism>
<protein>
    <recommendedName>
        <fullName evidence="1">TRAM domain-containing protein</fullName>
    </recommendedName>
</protein>
<dbReference type="InterPro" id="IPR002792">
    <property type="entry name" value="TRAM_dom"/>
</dbReference>
<feature type="domain" description="TRAM" evidence="1">
    <location>
        <begin position="7"/>
        <end position="79"/>
    </location>
</feature>